<proteinExistence type="predicted"/>
<evidence type="ECO:0000313" key="4">
    <source>
        <dbReference type="Proteomes" id="UP000272400"/>
    </source>
</evidence>
<feature type="compositionally biased region" description="Low complexity" evidence="1">
    <location>
        <begin position="395"/>
        <end position="405"/>
    </location>
</feature>
<feature type="signal peptide" evidence="2">
    <location>
        <begin position="1"/>
        <end position="23"/>
    </location>
</feature>
<dbReference type="InterPro" id="IPR013783">
    <property type="entry name" value="Ig-like_fold"/>
</dbReference>
<evidence type="ECO:0008006" key="5">
    <source>
        <dbReference type="Google" id="ProtNLM"/>
    </source>
</evidence>
<organism evidence="3 4">
    <name type="scientific">Actinocorallia herbida</name>
    <dbReference type="NCBI Taxonomy" id="58109"/>
    <lineage>
        <taxon>Bacteria</taxon>
        <taxon>Bacillati</taxon>
        <taxon>Actinomycetota</taxon>
        <taxon>Actinomycetes</taxon>
        <taxon>Streptosporangiales</taxon>
        <taxon>Thermomonosporaceae</taxon>
        <taxon>Actinocorallia</taxon>
    </lineage>
</organism>
<accession>A0A3N1DBU9</accession>
<keyword evidence="2" id="KW-0732">Signal</keyword>
<feature type="chain" id="PRO_5018153759" description="Fibronectin type-III domain-containing protein" evidence="2">
    <location>
        <begin position="24"/>
        <end position="488"/>
    </location>
</feature>
<feature type="region of interest" description="Disordered" evidence="1">
    <location>
        <begin position="348"/>
        <end position="374"/>
    </location>
</feature>
<gene>
    <name evidence="3" type="ORF">EDD29_8688</name>
</gene>
<feature type="region of interest" description="Disordered" evidence="1">
    <location>
        <begin position="183"/>
        <end position="223"/>
    </location>
</feature>
<sequence>MWVRALLVMAPLVAVLGAAPVQASGAAAPKITPGDGAVVTSPSVLVSVKTAAGGGTLYVDSKRVGSGKSATLTYRIDGRREPNGTHTVRVDAVIPWDTANSTFRMAVPALRPSGLSVSTSGSKVTVQWSKGPEPDLTGYTVSGDLGTKNVSIGACGARCSVTFASSSTASGRATVSVVARRSGAEPSGAASKTVKVSAQPQNGNGSGNGNGTGNGNAPAPAIPGFTYEPPSSNTQYPEVAPDDSVFSDEKPAVSEVYPTPDTAASDDMILLDDGGTAAGTMASESLQWGKSLAIALVLLLCAAHLGTWTRRLRTARAGGPGSGPRVMPGSAHARVEANRQSIEAALAAARGEDPEKGQASRGRPKDPEPEQDTTILATEGEIVEELNLEYTPAVFPADPDAWAPAAEDDSSSRDEAPADPVAAPSPASGDEDSSVPSEPRQYDEALNALIGLAAAREPDSAPDSSSANLTEVLEHPRPRRRGLRLRRR</sequence>
<dbReference type="RefSeq" id="WP_148086288.1">
    <property type="nucleotide sequence ID" value="NZ_RJKE01000001.1"/>
</dbReference>
<dbReference type="Gene3D" id="2.60.40.10">
    <property type="entry name" value="Immunoglobulins"/>
    <property type="match status" value="1"/>
</dbReference>
<dbReference type="OrthoDB" id="3478821at2"/>
<keyword evidence="4" id="KW-1185">Reference proteome</keyword>
<feature type="compositionally biased region" description="Low complexity" evidence="1">
    <location>
        <begin position="418"/>
        <end position="428"/>
    </location>
</feature>
<comment type="caution">
    <text evidence="3">The sequence shown here is derived from an EMBL/GenBank/DDBJ whole genome shotgun (WGS) entry which is preliminary data.</text>
</comment>
<feature type="region of interest" description="Disordered" evidence="1">
    <location>
        <begin position="315"/>
        <end position="335"/>
    </location>
</feature>
<dbReference type="GO" id="GO:0005975">
    <property type="term" value="P:carbohydrate metabolic process"/>
    <property type="evidence" value="ECO:0007669"/>
    <property type="project" value="UniProtKB-ARBA"/>
</dbReference>
<feature type="compositionally biased region" description="Basic and acidic residues" evidence="1">
    <location>
        <begin position="350"/>
        <end position="368"/>
    </location>
</feature>
<dbReference type="EMBL" id="RJKE01000001">
    <property type="protein sequence ID" value="ROO90946.1"/>
    <property type="molecule type" value="Genomic_DNA"/>
</dbReference>
<feature type="compositionally biased region" description="Basic residues" evidence="1">
    <location>
        <begin position="477"/>
        <end position="488"/>
    </location>
</feature>
<evidence type="ECO:0000313" key="3">
    <source>
        <dbReference type="EMBL" id="ROO90946.1"/>
    </source>
</evidence>
<evidence type="ECO:0000256" key="1">
    <source>
        <dbReference type="SAM" id="MobiDB-lite"/>
    </source>
</evidence>
<evidence type="ECO:0000256" key="2">
    <source>
        <dbReference type="SAM" id="SignalP"/>
    </source>
</evidence>
<dbReference type="AlphaFoldDB" id="A0A3N1DBU9"/>
<dbReference type="Proteomes" id="UP000272400">
    <property type="component" value="Unassembled WGS sequence"/>
</dbReference>
<reference evidence="3 4" key="1">
    <citation type="submission" date="2018-11" db="EMBL/GenBank/DDBJ databases">
        <title>Sequencing the genomes of 1000 actinobacteria strains.</title>
        <authorList>
            <person name="Klenk H.-P."/>
        </authorList>
    </citation>
    <scope>NUCLEOTIDE SEQUENCE [LARGE SCALE GENOMIC DNA]</scope>
    <source>
        <strain evidence="3 4">DSM 44254</strain>
    </source>
</reference>
<protein>
    <recommendedName>
        <fullName evidence="5">Fibronectin type-III domain-containing protein</fullName>
    </recommendedName>
</protein>
<feature type="region of interest" description="Disordered" evidence="1">
    <location>
        <begin position="395"/>
        <end position="488"/>
    </location>
</feature>
<feature type="compositionally biased region" description="Gly residues" evidence="1">
    <location>
        <begin position="204"/>
        <end position="214"/>
    </location>
</feature>
<name>A0A3N1DBU9_9ACTN</name>